<feature type="coiled-coil region" evidence="1">
    <location>
        <begin position="267"/>
        <end position="411"/>
    </location>
</feature>
<dbReference type="Proteomes" id="UP000184304">
    <property type="component" value="Unassembled WGS sequence"/>
</dbReference>
<organism evidence="3 4">
    <name type="scientific">Aspergillus tubingensis (strain CBS 134.48)</name>
    <dbReference type="NCBI Taxonomy" id="767770"/>
    <lineage>
        <taxon>Eukaryota</taxon>
        <taxon>Fungi</taxon>
        <taxon>Dikarya</taxon>
        <taxon>Ascomycota</taxon>
        <taxon>Pezizomycotina</taxon>
        <taxon>Eurotiomycetes</taxon>
        <taxon>Eurotiomycetidae</taxon>
        <taxon>Eurotiales</taxon>
        <taxon>Aspergillaceae</taxon>
        <taxon>Aspergillus</taxon>
        <taxon>Aspergillus subgen. Circumdati</taxon>
    </lineage>
</organism>
<proteinExistence type="predicted"/>
<feature type="compositionally biased region" description="Low complexity" evidence="2">
    <location>
        <begin position="38"/>
        <end position="49"/>
    </location>
</feature>
<keyword evidence="4" id="KW-1185">Reference proteome</keyword>
<keyword evidence="1" id="KW-0175">Coiled coil</keyword>
<evidence type="ECO:0000256" key="1">
    <source>
        <dbReference type="SAM" id="Coils"/>
    </source>
</evidence>
<dbReference type="VEuPathDB" id="FungiDB:ASPTUDRAFT_32670"/>
<evidence type="ECO:0000256" key="2">
    <source>
        <dbReference type="SAM" id="MobiDB-lite"/>
    </source>
</evidence>
<dbReference type="OMA" id="WEDILGC"/>
<feature type="compositionally biased region" description="Polar residues" evidence="2">
    <location>
        <begin position="1"/>
        <end position="10"/>
    </location>
</feature>
<evidence type="ECO:0000313" key="4">
    <source>
        <dbReference type="Proteomes" id="UP000184304"/>
    </source>
</evidence>
<gene>
    <name evidence="3" type="ORF">ASPTUDRAFT_32670</name>
</gene>
<feature type="region of interest" description="Disordered" evidence="2">
    <location>
        <begin position="1"/>
        <end position="55"/>
    </location>
</feature>
<dbReference type="EMBL" id="KV878206">
    <property type="protein sequence ID" value="OJI81248.1"/>
    <property type="molecule type" value="Genomic_DNA"/>
</dbReference>
<accession>A0A1L9MW50</accession>
<dbReference type="STRING" id="767770.A0A1L9MW50"/>
<evidence type="ECO:0000313" key="3">
    <source>
        <dbReference type="EMBL" id="OJI81248.1"/>
    </source>
</evidence>
<reference evidence="4" key="1">
    <citation type="journal article" date="2017" name="Genome Biol.">
        <title>Comparative genomics reveals high biological diversity and specific adaptations in the industrially and medically important fungal genus Aspergillus.</title>
        <authorList>
            <person name="de Vries R.P."/>
            <person name="Riley R."/>
            <person name="Wiebenga A."/>
            <person name="Aguilar-Osorio G."/>
            <person name="Amillis S."/>
            <person name="Uchima C.A."/>
            <person name="Anderluh G."/>
            <person name="Asadollahi M."/>
            <person name="Askin M."/>
            <person name="Barry K."/>
            <person name="Battaglia E."/>
            <person name="Bayram O."/>
            <person name="Benocci T."/>
            <person name="Braus-Stromeyer S.A."/>
            <person name="Caldana C."/>
            <person name="Canovas D."/>
            <person name="Cerqueira G.C."/>
            <person name="Chen F."/>
            <person name="Chen W."/>
            <person name="Choi C."/>
            <person name="Clum A."/>
            <person name="Dos Santos R.A."/>
            <person name="Damasio A.R."/>
            <person name="Diallinas G."/>
            <person name="Emri T."/>
            <person name="Fekete E."/>
            <person name="Flipphi M."/>
            <person name="Freyberg S."/>
            <person name="Gallo A."/>
            <person name="Gournas C."/>
            <person name="Habgood R."/>
            <person name="Hainaut M."/>
            <person name="Harispe M.L."/>
            <person name="Henrissat B."/>
            <person name="Hilden K.S."/>
            <person name="Hope R."/>
            <person name="Hossain A."/>
            <person name="Karabika E."/>
            <person name="Karaffa L."/>
            <person name="Karanyi Z."/>
            <person name="Krasevec N."/>
            <person name="Kuo A."/>
            <person name="Kusch H."/>
            <person name="LaButti K."/>
            <person name="Lagendijk E.L."/>
            <person name="Lapidus A."/>
            <person name="Levasseur A."/>
            <person name="Lindquist E."/>
            <person name="Lipzen A."/>
            <person name="Logrieco A.F."/>
            <person name="MacCabe A."/>
            <person name="Maekelae M.R."/>
            <person name="Malavazi I."/>
            <person name="Melin P."/>
            <person name="Meyer V."/>
            <person name="Mielnichuk N."/>
            <person name="Miskei M."/>
            <person name="Molnar A.P."/>
            <person name="Mule G."/>
            <person name="Ngan C.Y."/>
            <person name="Orejas M."/>
            <person name="Orosz E."/>
            <person name="Ouedraogo J.P."/>
            <person name="Overkamp K.M."/>
            <person name="Park H.-S."/>
            <person name="Perrone G."/>
            <person name="Piumi F."/>
            <person name="Punt P.J."/>
            <person name="Ram A.F."/>
            <person name="Ramon A."/>
            <person name="Rauscher S."/>
            <person name="Record E."/>
            <person name="Riano-Pachon D.M."/>
            <person name="Robert V."/>
            <person name="Roehrig J."/>
            <person name="Ruller R."/>
            <person name="Salamov A."/>
            <person name="Salih N.S."/>
            <person name="Samson R.A."/>
            <person name="Sandor E."/>
            <person name="Sanguinetti M."/>
            <person name="Schuetze T."/>
            <person name="Sepcic K."/>
            <person name="Shelest E."/>
            <person name="Sherlock G."/>
            <person name="Sophianopoulou V."/>
            <person name="Squina F.M."/>
            <person name="Sun H."/>
            <person name="Susca A."/>
            <person name="Todd R.B."/>
            <person name="Tsang A."/>
            <person name="Unkles S.E."/>
            <person name="van de Wiele N."/>
            <person name="van Rossen-Uffink D."/>
            <person name="Oliveira J.V."/>
            <person name="Vesth T.C."/>
            <person name="Visser J."/>
            <person name="Yu J.-H."/>
            <person name="Zhou M."/>
            <person name="Andersen M.R."/>
            <person name="Archer D.B."/>
            <person name="Baker S.E."/>
            <person name="Benoit I."/>
            <person name="Brakhage A.A."/>
            <person name="Braus G.H."/>
            <person name="Fischer R."/>
            <person name="Frisvad J.C."/>
            <person name="Goldman G.H."/>
            <person name="Houbraken J."/>
            <person name="Oakley B."/>
            <person name="Pocsi I."/>
            <person name="Scazzocchio C."/>
            <person name="Seiboth B."/>
            <person name="vanKuyk P.A."/>
            <person name="Wortman J."/>
            <person name="Dyer P.S."/>
            <person name="Grigoriev I.V."/>
        </authorList>
    </citation>
    <scope>NUCLEOTIDE SEQUENCE [LARGE SCALE GENOMIC DNA]</scope>
    <source>
        <strain evidence="4">CBS 134.48</strain>
    </source>
</reference>
<protein>
    <submittedName>
        <fullName evidence="3">Uncharacterized protein</fullName>
    </submittedName>
</protein>
<name>A0A1L9MW50_ASPTC</name>
<dbReference type="OrthoDB" id="5068061at2759"/>
<sequence>MGTTKSNQGSCRRAHQQGYLLPHPSVDWPQKSKDYNPTKKAAQQHAATAGYASQTPHSKMEIETIYELPKNASTTMATTLWDPDRILQITKGPHDQGMFCLGRARSRYDSRCRWDIPYSDYQIIRESLSQLARKLPHEISDDELKEIAERGLCDYHCGQVNEVVSGWHDTLASLQNLYWPYKRQTGTRHPLYQVFQDEIKKSSGFPSPGEDSKYSELIEAGNLVEAGKLYDFRALQTRLENTLDNCWAQREENDRLRVEAMSREQDCGLLKELLKEAKTELADEQLNEITAELSIVRGNNNSLKDANEEMRKEADDKQKQLNDITAELSNVRCANERIRNINEEVRKEINGKQEQIETITSQLASVSADLDITTKELSVACEMKGRVQNDLHAALEEISNLQAQLTEIQVQQSTTIWCKIKRWIREKASWLSRDRRRRGLRDEDEEVALAPVKPSNLG</sequence>
<dbReference type="AlphaFoldDB" id="A0A1L9MW50"/>